<keyword evidence="2" id="KW-0614">Plasmid</keyword>
<dbReference type="GO" id="GO:0008803">
    <property type="term" value="F:bis(5'-nucleosyl)-tetraphosphatase (symmetrical) activity"/>
    <property type="evidence" value="ECO:0007669"/>
    <property type="project" value="TreeGrafter"/>
</dbReference>
<dbReference type="PANTHER" id="PTHR42850">
    <property type="entry name" value="METALLOPHOSPHOESTERASE"/>
    <property type="match status" value="1"/>
</dbReference>
<sequence length="234" mass="27073">MKEIDLGHNLIEHYSKPIQGRLFVVGDLHGCYTLLMNKLKEIKFNFQQDLLVSVGDLVDRGNENLECLSLINKSWFKAIRGNHEQMCIEATIDKEMKDMHSHHGGAWLYDLPAHQQQSIVDQCRNLPIILEIHHNNKVYGFVHADININDWEDFKQKVLKNDYFIAGEQSAIQVALWHRGRVRFSKYNPEYRTVKGVDEIYFGHTVVKEPVQHQNCFFIDTGAVFGGPLTVLEI</sequence>
<dbReference type="InterPro" id="IPR050126">
    <property type="entry name" value="Ap4A_hydrolase"/>
</dbReference>
<dbReference type="EMBL" id="KU549175">
    <property type="protein sequence ID" value="AMQ95351.1"/>
    <property type="molecule type" value="Genomic_DNA"/>
</dbReference>
<geneLocation type="plasmid" evidence="2">
    <name>pC13-2</name>
</geneLocation>
<dbReference type="RefSeq" id="WP_030423982.1">
    <property type="nucleotide sequence ID" value="NZ_AP023077.1"/>
</dbReference>
<dbReference type="GO" id="GO:0005737">
    <property type="term" value="C:cytoplasm"/>
    <property type="evidence" value="ECO:0007669"/>
    <property type="project" value="TreeGrafter"/>
</dbReference>
<dbReference type="AlphaFoldDB" id="A0A142G3X1"/>
<dbReference type="InterPro" id="IPR029052">
    <property type="entry name" value="Metallo-depent_PP-like"/>
</dbReference>
<dbReference type="GO" id="GO:0110154">
    <property type="term" value="P:RNA decapping"/>
    <property type="evidence" value="ECO:0007669"/>
    <property type="project" value="TreeGrafter"/>
</dbReference>
<evidence type="ECO:0000259" key="1">
    <source>
        <dbReference type="PROSITE" id="PS00125"/>
    </source>
</evidence>
<dbReference type="InterPro" id="IPR004843">
    <property type="entry name" value="Calcineurin-like_PHP"/>
</dbReference>
<dbReference type="Pfam" id="PF00149">
    <property type="entry name" value="Metallophos"/>
    <property type="match status" value="1"/>
</dbReference>
<dbReference type="InterPro" id="IPR006186">
    <property type="entry name" value="Ser/Thr-sp_prot-phosphatase"/>
</dbReference>
<reference evidence="2" key="1">
    <citation type="submission" date="2016-01" db="EMBL/GenBank/DDBJ databases">
        <title>Loss and gain of aminoglycoside resistance in GC2 Acinetobacter baumannii in Australia via modification of genomic resistance islands and acquisition of plasmids.</title>
        <authorList>
            <person name="Nigro S.J."/>
            <person name="Hall R.M."/>
        </authorList>
    </citation>
    <scope>NUCLEOTIDE SEQUENCE</scope>
    <source>
        <strain evidence="2">C13</strain>
        <plasmid evidence="2">pC13-2</plasmid>
    </source>
</reference>
<dbReference type="PROSITE" id="PS00125">
    <property type="entry name" value="SER_THR_PHOSPHATASE"/>
    <property type="match status" value="1"/>
</dbReference>
<feature type="domain" description="Serine/threonine specific protein phosphatases" evidence="1">
    <location>
        <begin position="79"/>
        <end position="84"/>
    </location>
</feature>
<protein>
    <recommendedName>
        <fullName evidence="1">Serine/threonine specific protein phosphatases domain-containing protein</fullName>
    </recommendedName>
</protein>
<name>A0A142G3X1_ACIBA</name>
<proteinExistence type="predicted"/>
<dbReference type="GO" id="GO:0016791">
    <property type="term" value="F:phosphatase activity"/>
    <property type="evidence" value="ECO:0007669"/>
    <property type="project" value="TreeGrafter"/>
</dbReference>
<dbReference type="PANTHER" id="PTHR42850:SF10">
    <property type="entry name" value="SERINE_THREONINE-PROTEIN PHOSPHATASE 1"/>
    <property type="match status" value="1"/>
</dbReference>
<accession>A0A142G3X1</accession>
<evidence type="ECO:0000313" key="2">
    <source>
        <dbReference type="EMBL" id="AMQ95351.1"/>
    </source>
</evidence>
<organism evidence="2">
    <name type="scientific">Acinetobacter baumannii</name>
    <dbReference type="NCBI Taxonomy" id="470"/>
    <lineage>
        <taxon>Bacteria</taxon>
        <taxon>Pseudomonadati</taxon>
        <taxon>Pseudomonadota</taxon>
        <taxon>Gammaproteobacteria</taxon>
        <taxon>Moraxellales</taxon>
        <taxon>Moraxellaceae</taxon>
        <taxon>Acinetobacter</taxon>
        <taxon>Acinetobacter calcoaceticus/baumannii complex</taxon>
    </lineage>
</organism>
<dbReference type="Gene3D" id="3.60.21.10">
    <property type="match status" value="1"/>
</dbReference>
<dbReference type="SUPFAM" id="SSF56300">
    <property type="entry name" value="Metallo-dependent phosphatases"/>
    <property type="match status" value="1"/>
</dbReference>